<gene>
    <name evidence="2" type="ORF">EI427_23645</name>
</gene>
<feature type="transmembrane region" description="Helical" evidence="1">
    <location>
        <begin position="16"/>
        <end position="34"/>
    </location>
</feature>
<feature type="transmembrane region" description="Helical" evidence="1">
    <location>
        <begin position="46"/>
        <end position="64"/>
    </location>
</feature>
<name>A0A3Q9FSS1_9BACT</name>
<accession>A0A3Q9FSS1</accession>
<protein>
    <submittedName>
        <fullName evidence="2">Uncharacterized protein</fullName>
    </submittedName>
</protein>
<dbReference type="AlphaFoldDB" id="A0A3Q9FSS1"/>
<dbReference type="RefSeq" id="WP_126619710.1">
    <property type="nucleotide sequence ID" value="NZ_CP034563.1"/>
</dbReference>
<organism evidence="2 3">
    <name type="scientific">Flammeovirga pectinis</name>
    <dbReference type="NCBI Taxonomy" id="2494373"/>
    <lineage>
        <taxon>Bacteria</taxon>
        <taxon>Pseudomonadati</taxon>
        <taxon>Bacteroidota</taxon>
        <taxon>Cytophagia</taxon>
        <taxon>Cytophagales</taxon>
        <taxon>Flammeovirgaceae</taxon>
        <taxon>Flammeovirga</taxon>
    </lineage>
</organism>
<evidence type="ECO:0000256" key="1">
    <source>
        <dbReference type="SAM" id="Phobius"/>
    </source>
</evidence>
<proteinExistence type="predicted"/>
<keyword evidence="1" id="KW-0472">Membrane</keyword>
<keyword evidence="3" id="KW-1185">Reference proteome</keyword>
<keyword evidence="1" id="KW-0812">Transmembrane</keyword>
<reference evidence="2 3" key="1">
    <citation type="submission" date="2018-12" db="EMBL/GenBank/DDBJ databases">
        <title>Flammeovirga pectinis sp. nov., isolated from the gut of the Korean scallop, Patinopecten yessoensis.</title>
        <authorList>
            <person name="Bae J.-W."/>
            <person name="Jeong Y.-S."/>
            <person name="Kang W."/>
        </authorList>
    </citation>
    <scope>NUCLEOTIDE SEQUENCE [LARGE SCALE GENOMIC DNA]</scope>
    <source>
        <strain evidence="2 3">L12M1</strain>
    </source>
</reference>
<evidence type="ECO:0000313" key="3">
    <source>
        <dbReference type="Proteomes" id="UP000267268"/>
    </source>
</evidence>
<dbReference type="OrthoDB" id="9820171at2"/>
<sequence length="269" mass="31319">MYVSNEVIDIYWSDSILPFIIFPFVFIYFSNNHFNGYVLKNGKMGRLVVSFSLGLLTAIVSLFIQGTIREHSGALKEIKTVDELSYKNGDRKYHIKDYFIDNKHVTYTAYLTYKKNKNTVLNVIFTSPIKSHSSSVNTKILYGFLATPYSIAIKDKGTKENYKALIEYYEQVKINYMDLDFTKIQYFKKVPNSKKLVIYNKCAAKNKYYYNKEVSVILEASLEPYGTIDINSFFYILIAEIVYFLILASTIYSGINRKVKKKRYSKSTY</sequence>
<keyword evidence="1" id="KW-1133">Transmembrane helix</keyword>
<dbReference type="EMBL" id="CP034563">
    <property type="protein sequence ID" value="AZQ65211.1"/>
    <property type="molecule type" value="Genomic_DNA"/>
</dbReference>
<dbReference type="Proteomes" id="UP000267268">
    <property type="component" value="Chromosome 2"/>
</dbReference>
<evidence type="ECO:0000313" key="2">
    <source>
        <dbReference type="EMBL" id="AZQ65211.1"/>
    </source>
</evidence>
<dbReference type="KEGG" id="fll:EI427_23645"/>
<feature type="transmembrane region" description="Helical" evidence="1">
    <location>
        <begin position="233"/>
        <end position="255"/>
    </location>
</feature>